<comment type="caution">
    <text evidence="2">The sequence shown here is derived from an EMBL/GenBank/DDBJ whole genome shotgun (WGS) entry which is preliminary data.</text>
</comment>
<dbReference type="PANTHER" id="PTHR43471">
    <property type="entry name" value="ABC TRANSPORTER PERMEASE"/>
    <property type="match status" value="1"/>
</dbReference>
<reference evidence="2 3" key="1">
    <citation type="journal article" date="2019" name="Int. J. Syst. Evol. Microbiol.">
        <title>The Global Catalogue of Microorganisms (GCM) 10K type strain sequencing project: providing services to taxonomists for standard genome sequencing and annotation.</title>
        <authorList>
            <consortium name="The Broad Institute Genomics Platform"/>
            <consortium name="The Broad Institute Genome Sequencing Center for Infectious Disease"/>
            <person name="Wu L."/>
            <person name="Ma J."/>
        </authorList>
    </citation>
    <scope>NUCLEOTIDE SEQUENCE [LARGE SCALE GENOMIC DNA]</scope>
    <source>
        <strain evidence="2 3">RDMS1</strain>
    </source>
</reference>
<evidence type="ECO:0000313" key="2">
    <source>
        <dbReference type="EMBL" id="MFC7189568.1"/>
    </source>
</evidence>
<sequence length="328" mass="35000">MSRYDVFRRDLRSVYRSRTGTAVAAILALSTVIAVGLFSLASDALAVAAVGGLLTVAVLLTLVFIGSPRSIAGAVIVFTVLAVGLTFAVADPAPYTLDRPSMRFAVLSVGSALSFLIPLVGLIGSYAALVGERETGSVRFLLGLPNSRSDAYIGKFLSRATVVIVPLVTGLVLTGLIVELTFQNGSFLGTLGLTIVSILYALLFVGIGLSASAYADSSNRAVAIAIAAFVTFRVGWTALRWLGIEHTPHRGSYPEWFFWFGRINPINAYIKLTTLFAEFEYGHPLIVTSTNTANTLVTSHAFAALVLCVWTALAPITGLLYFRDRDII</sequence>
<dbReference type="PANTHER" id="PTHR43471:SF1">
    <property type="entry name" value="ABC TRANSPORTER PERMEASE PROTEIN NOSY-RELATED"/>
    <property type="match status" value="1"/>
</dbReference>
<feature type="transmembrane region" description="Helical" evidence="1">
    <location>
        <begin position="44"/>
        <end position="64"/>
    </location>
</feature>
<keyword evidence="1" id="KW-0812">Transmembrane</keyword>
<feature type="transmembrane region" description="Helical" evidence="1">
    <location>
        <begin position="21"/>
        <end position="38"/>
    </location>
</feature>
<accession>A0ABD5YJZ7</accession>
<protein>
    <submittedName>
        <fullName evidence="2">ABC transporter permease</fullName>
    </submittedName>
</protein>
<feature type="transmembrane region" description="Helical" evidence="1">
    <location>
        <begin position="102"/>
        <end position="129"/>
    </location>
</feature>
<keyword evidence="1" id="KW-1133">Transmembrane helix</keyword>
<proteinExistence type="predicted"/>
<dbReference type="Pfam" id="PF12679">
    <property type="entry name" value="ABC2_membrane_2"/>
    <property type="match status" value="1"/>
</dbReference>
<dbReference type="GO" id="GO:0005886">
    <property type="term" value="C:plasma membrane"/>
    <property type="evidence" value="ECO:0007669"/>
    <property type="project" value="UniProtKB-SubCell"/>
</dbReference>
<dbReference type="GeneID" id="76199131"/>
<name>A0ABD5YJZ7_9EURY</name>
<feature type="transmembrane region" description="Helical" evidence="1">
    <location>
        <begin position="190"/>
        <end position="209"/>
    </location>
</feature>
<organism evidence="2 3">
    <name type="scientific">Halocatena marina</name>
    <dbReference type="NCBI Taxonomy" id="2934937"/>
    <lineage>
        <taxon>Archaea</taxon>
        <taxon>Methanobacteriati</taxon>
        <taxon>Methanobacteriota</taxon>
        <taxon>Stenosarchaea group</taxon>
        <taxon>Halobacteria</taxon>
        <taxon>Halobacteriales</taxon>
        <taxon>Natronomonadaceae</taxon>
        <taxon>Halocatena</taxon>
    </lineage>
</organism>
<feature type="transmembrane region" description="Helical" evidence="1">
    <location>
        <begin position="156"/>
        <end position="178"/>
    </location>
</feature>
<keyword evidence="3" id="KW-1185">Reference proteome</keyword>
<dbReference type="RefSeq" id="WP_264554890.1">
    <property type="nucleotide sequence ID" value="NZ_CP109979.1"/>
</dbReference>
<feature type="transmembrane region" description="Helical" evidence="1">
    <location>
        <begin position="301"/>
        <end position="322"/>
    </location>
</feature>
<evidence type="ECO:0000256" key="1">
    <source>
        <dbReference type="SAM" id="Phobius"/>
    </source>
</evidence>
<dbReference type="EMBL" id="JBHTAX010000001">
    <property type="protein sequence ID" value="MFC7189568.1"/>
    <property type="molecule type" value="Genomic_DNA"/>
</dbReference>
<gene>
    <name evidence="2" type="ORF">ACFQL7_06675</name>
</gene>
<evidence type="ECO:0000313" key="3">
    <source>
        <dbReference type="Proteomes" id="UP001596417"/>
    </source>
</evidence>
<feature type="transmembrane region" description="Helical" evidence="1">
    <location>
        <begin position="71"/>
        <end position="90"/>
    </location>
</feature>
<dbReference type="AlphaFoldDB" id="A0ABD5YJZ7"/>
<feature type="transmembrane region" description="Helical" evidence="1">
    <location>
        <begin position="221"/>
        <end position="242"/>
    </location>
</feature>
<keyword evidence="1" id="KW-0472">Membrane</keyword>
<dbReference type="Proteomes" id="UP001596417">
    <property type="component" value="Unassembled WGS sequence"/>
</dbReference>